<dbReference type="PROSITE" id="PS50975">
    <property type="entry name" value="ATP_GRASP"/>
    <property type="match status" value="1"/>
</dbReference>
<dbReference type="PANTHER" id="PTHR43585">
    <property type="entry name" value="FUMIPYRROLE BIOSYNTHESIS PROTEIN C"/>
    <property type="match status" value="1"/>
</dbReference>
<comment type="caution">
    <text evidence="6">The sequence shown here is derived from an EMBL/GenBank/DDBJ whole genome shotgun (WGS) entry which is preliminary data.</text>
</comment>
<organism evidence="6 7">
    <name type="scientific">Kitasatospora kazusensis</name>
    <dbReference type="NCBI Taxonomy" id="407974"/>
    <lineage>
        <taxon>Bacteria</taxon>
        <taxon>Bacillati</taxon>
        <taxon>Actinomycetota</taxon>
        <taxon>Actinomycetes</taxon>
        <taxon>Kitasatosporales</taxon>
        <taxon>Streptomycetaceae</taxon>
        <taxon>Kitasatospora</taxon>
    </lineage>
</organism>
<keyword evidence="2 4" id="KW-0547">Nucleotide-binding</keyword>
<dbReference type="SUPFAM" id="SSF56059">
    <property type="entry name" value="Glutathione synthetase ATP-binding domain-like"/>
    <property type="match status" value="1"/>
</dbReference>
<dbReference type="PANTHER" id="PTHR43585:SF2">
    <property type="entry name" value="ATP-GRASP ENZYME FSQD"/>
    <property type="match status" value="1"/>
</dbReference>
<evidence type="ECO:0000256" key="3">
    <source>
        <dbReference type="ARBA" id="ARBA00022840"/>
    </source>
</evidence>
<keyword evidence="3 4" id="KW-0067">ATP-binding</keyword>
<proteinExistence type="predicted"/>
<evidence type="ECO:0000313" key="7">
    <source>
        <dbReference type="Proteomes" id="UP001422759"/>
    </source>
</evidence>
<gene>
    <name evidence="6" type="ORF">GCM10009760_43450</name>
</gene>
<dbReference type="InterPro" id="IPR011761">
    <property type="entry name" value="ATP-grasp"/>
</dbReference>
<dbReference type="RefSeq" id="WP_344467567.1">
    <property type="nucleotide sequence ID" value="NZ_BAAANT010000027.1"/>
</dbReference>
<dbReference type="Pfam" id="PF18603">
    <property type="entry name" value="LAL_C2"/>
    <property type="match status" value="1"/>
</dbReference>
<evidence type="ECO:0000256" key="1">
    <source>
        <dbReference type="ARBA" id="ARBA00022598"/>
    </source>
</evidence>
<feature type="domain" description="ATP-grasp" evidence="5">
    <location>
        <begin position="112"/>
        <end position="301"/>
    </location>
</feature>
<dbReference type="Gene3D" id="3.30.470.20">
    <property type="entry name" value="ATP-grasp fold, B domain"/>
    <property type="match status" value="1"/>
</dbReference>
<protein>
    <submittedName>
        <fullName evidence="6">ATP-grasp domain-containing protein</fullName>
    </submittedName>
</protein>
<keyword evidence="7" id="KW-1185">Reference proteome</keyword>
<dbReference type="InterPro" id="IPR052032">
    <property type="entry name" value="ATP-dep_AA_Ligase"/>
</dbReference>
<evidence type="ECO:0000313" key="6">
    <source>
        <dbReference type="EMBL" id="GAA2149832.1"/>
    </source>
</evidence>
<name>A0ABP5LLV8_9ACTN</name>
<keyword evidence="1" id="KW-0436">Ligase</keyword>
<dbReference type="InterPro" id="IPR040570">
    <property type="entry name" value="LAL_C2"/>
</dbReference>
<evidence type="ECO:0000256" key="2">
    <source>
        <dbReference type="ARBA" id="ARBA00022741"/>
    </source>
</evidence>
<sequence length="396" mass="42520">MKDLLIVGVGTMGRPYLDAAARLGVRVRAVEAAAAYDSRPADDGITYYRVDGGPEESWNQGVNEALADAVPDGVLAFAEPQVIAGALAQDRLRLPGPSLHAAVVSRNKALQRTGFSAYGVPQPEFFLAAEVGRAREWMLERLPVVVKPLTQSGSSGVELVTDAEAVPELIARRTGEGTVLVEQAVLGPEFSWEALVRDGEVLFENFTAKETTPPPYFVELCHRIGHRFEDRETADQVSALTRGVLGAIGMRTGLVHLEFRLGPEGPALMEIAVRTPGDYLADAVGLTYGFDLYEAVVRLALGLPLDGLLNDAPVRYAATFFPTAEPGRISAIEGVEEALAHPAVARIRLRKQVGDVVTPLTSSSARLGHVLVDAASPAEREEALDHVRKHLRITVG</sequence>
<accession>A0ABP5LLV8</accession>
<evidence type="ECO:0000256" key="4">
    <source>
        <dbReference type="PROSITE-ProRule" id="PRU00409"/>
    </source>
</evidence>
<dbReference type="Proteomes" id="UP001422759">
    <property type="component" value="Unassembled WGS sequence"/>
</dbReference>
<dbReference type="Gene3D" id="3.40.50.20">
    <property type="match status" value="1"/>
</dbReference>
<dbReference type="EMBL" id="BAAANT010000027">
    <property type="protein sequence ID" value="GAA2149832.1"/>
    <property type="molecule type" value="Genomic_DNA"/>
</dbReference>
<evidence type="ECO:0000259" key="5">
    <source>
        <dbReference type="PROSITE" id="PS50975"/>
    </source>
</evidence>
<dbReference type="Pfam" id="PF13535">
    <property type="entry name" value="ATP-grasp_4"/>
    <property type="match status" value="1"/>
</dbReference>
<reference evidence="7" key="1">
    <citation type="journal article" date="2019" name="Int. J. Syst. Evol. Microbiol.">
        <title>The Global Catalogue of Microorganisms (GCM) 10K type strain sequencing project: providing services to taxonomists for standard genome sequencing and annotation.</title>
        <authorList>
            <consortium name="The Broad Institute Genomics Platform"/>
            <consortium name="The Broad Institute Genome Sequencing Center for Infectious Disease"/>
            <person name="Wu L."/>
            <person name="Ma J."/>
        </authorList>
    </citation>
    <scope>NUCLEOTIDE SEQUENCE [LARGE SCALE GENOMIC DNA]</scope>
    <source>
        <strain evidence="7">JCM 14560</strain>
    </source>
</reference>